<dbReference type="InterPro" id="IPR001647">
    <property type="entry name" value="HTH_TetR"/>
</dbReference>
<evidence type="ECO:0000313" key="4">
    <source>
        <dbReference type="EMBL" id="GAD79812.1"/>
    </source>
</evidence>
<evidence type="ECO:0000256" key="1">
    <source>
        <dbReference type="ARBA" id="ARBA00023125"/>
    </source>
</evidence>
<dbReference type="GO" id="GO:0003677">
    <property type="term" value="F:DNA binding"/>
    <property type="evidence" value="ECO:0007669"/>
    <property type="project" value="UniProtKB-UniRule"/>
</dbReference>
<organism evidence="4 5">
    <name type="scientific">Vibrio ezurae NBRC 102218</name>
    <dbReference type="NCBI Taxonomy" id="1219080"/>
    <lineage>
        <taxon>Bacteria</taxon>
        <taxon>Pseudomonadati</taxon>
        <taxon>Pseudomonadota</taxon>
        <taxon>Gammaproteobacteria</taxon>
        <taxon>Vibrionales</taxon>
        <taxon>Vibrionaceae</taxon>
        <taxon>Vibrio</taxon>
    </lineage>
</organism>
<keyword evidence="5" id="KW-1185">Reference proteome</keyword>
<dbReference type="Gene3D" id="1.10.357.10">
    <property type="entry name" value="Tetracycline Repressor, domain 2"/>
    <property type="match status" value="1"/>
</dbReference>
<dbReference type="AlphaFoldDB" id="U3B2Z0"/>
<evidence type="ECO:0000256" key="2">
    <source>
        <dbReference type="PROSITE-ProRule" id="PRU00335"/>
    </source>
</evidence>
<dbReference type="PROSITE" id="PS50977">
    <property type="entry name" value="HTH_TETR_2"/>
    <property type="match status" value="1"/>
</dbReference>
<dbReference type="Proteomes" id="UP000016562">
    <property type="component" value="Unassembled WGS sequence"/>
</dbReference>
<reference evidence="4 5" key="1">
    <citation type="submission" date="2013-09" db="EMBL/GenBank/DDBJ databases">
        <title>Whole genome shotgun sequence of Vibrio ezurae NBRC 102218.</title>
        <authorList>
            <person name="Yoshida I."/>
            <person name="Hosoyama A."/>
            <person name="Numata M."/>
            <person name="Hashimoto M."/>
            <person name="Hosoyama Y."/>
            <person name="Tsuchikane K."/>
            <person name="Noguchi M."/>
            <person name="Hirakata S."/>
            <person name="Ichikawa N."/>
            <person name="Ohji S."/>
            <person name="Yamazoe A."/>
            <person name="Fujita N."/>
        </authorList>
    </citation>
    <scope>NUCLEOTIDE SEQUENCE [LARGE SCALE GENOMIC DNA]</scope>
    <source>
        <strain evidence="4 5">NBRC 102218</strain>
    </source>
</reference>
<evidence type="ECO:0000313" key="5">
    <source>
        <dbReference type="Proteomes" id="UP000016562"/>
    </source>
</evidence>
<feature type="domain" description="HTH tetR-type" evidence="3">
    <location>
        <begin position="10"/>
        <end position="70"/>
    </location>
</feature>
<proteinExistence type="predicted"/>
<name>U3B2Z0_9VIBR</name>
<dbReference type="OrthoDB" id="5816932at2"/>
<comment type="caution">
    <text evidence="4">The sequence shown here is derived from an EMBL/GenBank/DDBJ whole genome shotgun (WGS) entry which is preliminary data.</text>
</comment>
<dbReference type="InterPro" id="IPR009057">
    <property type="entry name" value="Homeodomain-like_sf"/>
</dbReference>
<dbReference type="EMBL" id="BATM01000020">
    <property type="protein sequence ID" value="GAD79812.1"/>
    <property type="molecule type" value="Genomic_DNA"/>
</dbReference>
<dbReference type="Pfam" id="PF18285">
    <property type="entry name" value="LuxT_C"/>
    <property type="match status" value="1"/>
</dbReference>
<dbReference type="RefSeq" id="WP_021713521.1">
    <property type="nucleotide sequence ID" value="NZ_BATM01000020.1"/>
</dbReference>
<gene>
    <name evidence="4" type="ORF">VEZ01S_20_00840</name>
</gene>
<evidence type="ECO:0000259" key="3">
    <source>
        <dbReference type="PROSITE" id="PS50977"/>
    </source>
</evidence>
<keyword evidence="1 2" id="KW-0238">DNA-binding</keyword>
<accession>U3B2Z0</accession>
<dbReference type="eggNOG" id="COG1309">
    <property type="taxonomic scope" value="Bacteria"/>
</dbReference>
<protein>
    <submittedName>
        <fullName evidence="4">Putative TetR family transcriptional regulator</fullName>
    </submittedName>
</protein>
<feature type="DNA-binding region" description="H-T-H motif" evidence="2">
    <location>
        <begin position="33"/>
        <end position="52"/>
    </location>
</feature>
<dbReference type="SUPFAM" id="SSF46689">
    <property type="entry name" value="Homeodomain-like"/>
    <property type="match status" value="1"/>
</dbReference>
<sequence length="154" mass="17416">MPKRSKEDTEITISKIMDAVIEQLLTMGYDQMSYSTLSQSTGVSRTGISHHFPKKIDFVLKLEGRLFEQLLAHLNISSQLSDFSKSWVDSLESAEFLAILRLMLHHITIFDGAHQFTQQGLNRLSALSVEMYGEQGKKELERLLGLSIIRLSSS</sequence>